<name>A0A7G9RTS4_9BURK</name>
<dbReference type="SUPFAM" id="SSF53067">
    <property type="entry name" value="Actin-like ATPase domain"/>
    <property type="match status" value="2"/>
</dbReference>
<dbReference type="EMBL" id="CP060714">
    <property type="protein sequence ID" value="QNN58999.1"/>
    <property type="molecule type" value="Genomic_DNA"/>
</dbReference>
<dbReference type="Gene3D" id="3.30.420.40">
    <property type="match status" value="2"/>
</dbReference>
<dbReference type="GO" id="GO:0005975">
    <property type="term" value="P:carbohydrate metabolic process"/>
    <property type="evidence" value="ECO:0007669"/>
    <property type="project" value="InterPro"/>
</dbReference>
<dbReference type="InterPro" id="IPR043129">
    <property type="entry name" value="ATPase_NBD"/>
</dbReference>
<organism evidence="6 7">
    <name type="scientific">Diaphorobacter ruginosibacter</name>
    <dbReference type="NCBI Taxonomy" id="1715720"/>
    <lineage>
        <taxon>Bacteria</taxon>
        <taxon>Pseudomonadati</taxon>
        <taxon>Pseudomonadota</taxon>
        <taxon>Betaproteobacteria</taxon>
        <taxon>Burkholderiales</taxon>
        <taxon>Comamonadaceae</taxon>
        <taxon>Diaphorobacter</taxon>
    </lineage>
</organism>
<dbReference type="Pfam" id="PF00370">
    <property type="entry name" value="FGGY_N"/>
    <property type="match status" value="1"/>
</dbReference>
<dbReference type="AlphaFoldDB" id="A0A7G9RTS4"/>
<evidence type="ECO:0000313" key="6">
    <source>
        <dbReference type="EMBL" id="QNN58999.1"/>
    </source>
</evidence>
<dbReference type="InterPro" id="IPR000577">
    <property type="entry name" value="Carb_kinase_FGGY"/>
</dbReference>
<dbReference type="RefSeq" id="WP_187599844.1">
    <property type="nucleotide sequence ID" value="NZ_CP060714.1"/>
</dbReference>
<reference evidence="6 7" key="1">
    <citation type="submission" date="2020-08" db="EMBL/GenBank/DDBJ databases">
        <title>Genome sequence of Diaphorobacter ruginosibacter DSM 27467T.</title>
        <authorList>
            <person name="Hyun D.-W."/>
            <person name="Bae J.-W."/>
        </authorList>
    </citation>
    <scope>NUCLEOTIDE SEQUENCE [LARGE SCALE GENOMIC DNA]</scope>
    <source>
        <strain evidence="6 7">DSM 27467</strain>
    </source>
</reference>
<dbReference type="PANTHER" id="PTHR43095">
    <property type="entry name" value="SUGAR KINASE"/>
    <property type="match status" value="1"/>
</dbReference>
<keyword evidence="2" id="KW-0808">Transferase</keyword>
<evidence type="ECO:0000256" key="2">
    <source>
        <dbReference type="ARBA" id="ARBA00022679"/>
    </source>
</evidence>
<gene>
    <name evidence="6" type="ORF">H9K76_09495</name>
</gene>
<dbReference type="GO" id="GO:0016301">
    <property type="term" value="F:kinase activity"/>
    <property type="evidence" value="ECO:0007669"/>
    <property type="project" value="UniProtKB-KW"/>
</dbReference>
<dbReference type="InterPro" id="IPR018485">
    <property type="entry name" value="FGGY_C"/>
</dbReference>
<dbReference type="PIRSF" id="PIRSF000538">
    <property type="entry name" value="GlpK"/>
    <property type="match status" value="1"/>
</dbReference>
<proteinExistence type="inferred from homology"/>
<keyword evidence="3 6" id="KW-0418">Kinase</keyword>
<evidence type="ECO:0000313" key="7">
    <source>
        <dbReference type="Proteomes" id="UP000515811"/>
    </source>
</evidence>
<evidence type="ECO:0000256" key="3">
    <source>
        <dbReference type="ARBA" id="ARBA00022777"/>
    </source>
</evidence>
<comment type="similarity">
    <text evidence="1">Belongs to the FGGY kinase family.</text>
</comment>
<evidence type="ECO:0000259" key="5">
    <source>
        <dbReference type="Pfam" id="PF02782"/>
    </source>
</evidence>
<evidence type="ECO:0000256" key="1">
    <source>
        <dbReference type="ARBA" id="ARBA00009156"/>
    </source>
</evidence>
<dbReference type="Proteomes" id="UP000515811">
    <property type="component" value="Chromosome"/>
</dbReference>
<dbReference type="PANTHER" id="PTHR43095:SF5">
    <property type="entry name" value="XYLULOSE KINASE"/>
    <property type="match status" value="1"/>
</dbReference>
<dbReference type="Pfam" id="PF02782">
    <property type="entry name" value="FGGY_C"/>
    <property type="match status" value="1"/>
</dbReference>
<dbReference type="KEGG" id="drg:H9K76_09495"/>
<feature type="domain" description="Carbohydrate kinase FGGY N-terminal" evidence="4">
    <location>
        <begin position="5"/>
        <end position="246"/>
    </location>
</feature>
<keyword evidence="7" id="KW-1185">Reference proteome</keyword>
<dbReference type="InterPro" id="IPR050406">
    <property type="entry name" value="FGGY_Carb_Kinase"/>
</dbReference>
<feature type="domain" description="Carbohydrate kinase FGGY C-terminal" evidence="5">
    <location>
        <begin position="322"/>
        <end position="434"/>
    </location>
</feature>
<dbReference type="InterPro" id="IPR018484">
    <property type="entry name" value="FGGY_N"/>
</dbReference>
<sequence length="499" mass="53104">MQELIFCLDSGTTSVKAAALNLQGELVSLSERPNSALRRCGIQVEQDMAASLEDALRVLHDCVLSAQGRALGLILTGQGEGLWPLDRQGRVFRPAITWLDGRAALLATDAALRPALTKVAGITGSRPTAASPSLQALWLQRSEPDQWARTGHVLRAKEWLFHGLTGEFVSEPSTAILAWGNWRTQQLSPQIEEHLGLAGLMERLPVLERLAGTSRPLQAGMAAQTGLPQGLPVLLGPSDVQTTAIGLGAGVLDDVQRASIFGTSAVHIGHFASASAVPAIRPAGSMVQASVREGAVFCIFPGLNGTTSFRHLHALTGAPEQAVAMAPSGIVLQPFFEPGGERAPVTNPAARAAMLGMSSQSSREEMSWAGREALAFNARLCHDAMGAFDGRLAFGGGLAQEADFAPLLATVFQRPVWRPQSAHAGLLGLGLLAASVLCRETPRAVGARWLKGAGHLTASMEGPHADYAQRKFSIYSRMLEVMQPLWTELAELQRMAQRL</sequence>
<evidence type="ECO:0000259" key="4">
    <source>
        <dbReference type="Pfam" id="PF00370"/>
    </source>
</evidence>
<accession>A0A7G9RTS4</accession>
<protein>
    <submittedName>
        <fullName evidence="6">Carbohydrate kinase</fullName>
    </submittedName>
</protein>